<gene>
    <name evidence="1" type="ORF">ACCI49_01060</name>
</gene>
<evidence type="ECO:0000313" key="2">
    <source>
        <dbReference type="Proteomes" id="UP001569428"/>
    </source>
</evidence>
<reference evidence="1 2" key="1">
    <citation type="submission" date="2024-08" db="EMBL/GenBank/DDBJ databases">
        <authorList>
            <person name="Ishaq N."/>
        </authorList>
    </citation>
    <scope>NUCLEOTIDE SEQUENCE [LARGE SCALE GENOMIC DNA]</scope>
    <source>
        <strain evidence="1 2">DSM 18651</strain>
    </source>
</reference>
<sequence length="294" mass="32216">MPLPAWAVEVFFAEPKSFGDHARKISSRLKASTTTYLKRPIESIPTTAAGALSDYNNLVVAIGPEALRDVLAGPGNAPVLAVFVSKSSFESIIEQTPRIRGRHISAIYSDPDPLKQVALVKALYGTSATSVLISSLKVGTYVSQYEEASKELDVKLNIVNLSDVKSTSNFIRATNSAKTLLLLKDQELFDQISLEKLLLSSYDINRQGVIGYSRGLVKNGGAATTYSSVDNIAHSIYQQVNRINNEQPIDPPHYTELFEVALNKYILRSLDLTFVNEKSVHKRITQIVSEGGDT</sequence>
<protein>
    <recommendedName>
        <fullName evidence="3">ABC transport system substrate-binding protein</fullName>
    </recommendedName>
</protein>
<dbReference type="Gene3D" id="3.40.50.2300">
    <property type="match status" value="2"/>
</dbReference>
<comment type="caution">
    <text evidence="1">The sequence shown here is derived from an EMBL/GenBank/DDBJ whole genome shotgun (WGS) entry which is preliminary data.</text>
</comment>
<evidence type="ECO:0008006" key="3">
    <source>
        <dbReference type="Google" id="ProtNLM"/>
    </source>
</evidence>
<organism evidence="1 2">
    <name type="scientific">Microbulbifer epialgicus</name>
    <dbReference type="NCBI Taxonomy" id="393907"/>
    <lineage>
        <taxon>Bacteria</taxon>
        <taxon>Pseudomonadati</taxon>
        <taxon>Pseudomonadota</taxon>
        <taxon>Gammaproteobacteria</taxon>
        <taxon>Cellvibrionales</taxon>
        <taxon>Microbulbiferaceae</taxon>
        <taxon>Microbulbifer</taxon>
    </lineage>
</organism>
<proteinExistence type="predicted"/>
<accession>A0ABV4NUH5</accession>
<keyword evidence="2" id="KW-1185">Reference proteome</keyword>
<dbReference type="EMBL" id="JBGMEK010000001">
    <property type="protein sequence ID" value="MFA0809494.1"/>
    <property type="molecule type" value="Genomic_DNA"/>
</dbReference>
<name>A0ABV4NUH5_9GAMM</name>
<dbReference type="RefSeq" id="WP_371837112.1">
    <property type="nucleotide sequence ID" value="NZ_JBGMEK010000001.1"/>
</dbReference>
<dbReference type="Proteomes" id="UP001569428">
    <property type="component" value="Unassembled WGS sequence"/>
</dbReference>
<evidence type="ECO:0000313" key="1">
    <source>
        <dbReference type="EMBL" id="MFA0809494.1"/>
    </source>
</evidence>